<sequence>MNASLEKLVAQLDQNRQQFSTPCYVYSIEDVANNYRKLKEKLGTSLIYSLKANSCLDLIVRCGHIFEDGIEIASVGELNLLPRGESPRYINNPSADKSFIRAAIASKCTLVVDNLFQLEIIREFQGKRPIKPLILRLNPSTLDQFVEPPAGTRKDHFGLSWKDAIRALETCKEHGLDVAGFHVFRGSYSFAKLANSTAQAALKIVEIFEDSLGYPLSLVNLGGGFNSNWENENFDFDQYRSLLSEFPSHINITHESGRAIMESAGYFVTEVRYVKSIEGRRYGVCNGGMAQNFLLAKTESAFKRFSQPLILREGSVVKPEEEAGSCFLVGTSCNKEDVIGEVKGFDVKPGDLAIFSHCGAYNASYTVAPFLSLPSAKSYLME</sequence>
<dbReference type="SUPFAM" id="SSF51419">
    <property type="entry name" value="PLP-binding barrel"/>
    <property type="match status" value="1"/>
</dbReference>
<name>A0ABV4NWJ7_9GAMM</name>
<dbReference type="PANTHER" id="PTHR43727:SF2">
    <property type="entry name" value="GROUP IV DECARBOXYLASE"/>
    <property type="match status" value="1"/>
</dbReference>
<evidence type="ECO:0000259" key="4">
    <source>
        <dbReference type="Pfam" id="PF02784"/>
    </source>
</evidence>
<evidence type="ECO:0000259" key="3">
    <source>
        <dbReference type="Pfam" id="PF00278"/>
    </source>
</evidence>
<evidence type="ECO:0000256" key="1">
    <source>
        <dbReference type="ARBA" id="ARBA00001933"/>
    </source>
</evidence>
<dbReference type="EMBL" id="JBGMEK010000006">
    <property type="protein sequence ID" value="MFA0810199.1"/>
    <property type="molecule type" value="Genomic_DNA"/>
</dbReference>
<dbReference type="RefSeq" id="WP_371837807.1">
    <property type="nucleotide sequence ID" value="NZ_JBGMEK010000006.1"/>
</dbReference>
<feature type="domain" description="Orn/DAP/Arg decarboxylase 2 N-terminal" evidence="4">
    <location>
        <begin position="30"/>
        <end position="261"/>
    </location>
</feature>
<dbReference type="Pfam" id="PF02784">
    <property type="entry name" value="Orn_Arg_deC_N"/>
    <property type="match status" value="1"/>
</dbReference>
<feature type="domain" description="Orn/DAP/Arg decarboxylase 2 C-terminal" evidence="3">
    <location>
        <begin position="23"/>
        <end position="359"/>
    </location>
</feature>
<dbReference type="Gene3D" id="3.20.20.10">
    <property type="entry name" value="Alanine racemase"/>
    <property type="match status" value="1"/>
</dbReference>
<keyword evidence="6" id="KW-1185">Reference proteome</keyword>
<gene>
    <name evidence="5" type="ORF">ACCI49_04640</name>
</gene>
<dbReference type="PANTHER" id="PTHR43727">
    <property type="entry name" value="DIAMINOPIMELATE DECARBOXYLASE"/>
    <property type="match status" value="1"/>
</dbReference>
<protein>
    <submittedName>
        <fullName evidence="5">PLP-dependent decarboxylase</fullName>
    </submittedName>
</protein>
<dbReference type="InterPro" id="IPR022644">
    <property type="entry name" value="De-COase2_N"/>
</dbReference>
<evidence type="ECO:0000313" key="5">
    <source>
        <dbReference type="EMBL" id="MFA0810199.1"/>
    </source>
</evidence>
<proteinExistence type="predicted"/>
<evidence type="ECO:0000256" key="2">
    <source>
        <dbReference type="ARBA" id="ARBA00022898"/>
    </source>
</evidence>
<dbReference type="InterPro" id="IPR022643">
    <property type="entry name" value="De-COase2_C"/>
</dbReference>
<dbReference type="Pfam" id="PF00278">
    <property type="entry name" value="Orn_DAP_Arg_deC"/>
    <property type="match status" value="1"/>
</dbReference>
<dbReference type="Proteomes" id="UP001569428">
    <property type="component" value="Unassembled WGS sequence"/>
</dbReference>
<organism evidence="5 6">
    <name type="scientific">Microbulbifer epialgicus</name>
    <dbReference type="NCBI Taxonomy" id="393907"/>
    <lineage>
        <taxon>Bacteria</taxon>
        <taxon>Pseudomonadati</taxon>
        <taxon>Pseudomonadota</taxon>
        <taxon>Gammaproteobacteria</taxon>
        <taxon>Cellvibrionales</taxon>
        <taxon>Microbulbiferaceae</taxon>
        <taxon>Microbulbifer</taxon>
    </lineage>
</organism>
<evidence type="ECO:0000313" key="6">
    <source>
        <dbReference type="Proteomes" id="UP001569428"/>
    </source>
</evidence>
<comment type="caution">
    <text evidence="5">The sequence shown here is derived from an EMBL/GenBank/DDBJ whole genome shotgun (WGS) entry which is preliminary data.</text>
</comment>
<dbReference type="SUPFAM" id="SSF50621">
    <property type="entry name" value="Alanine racemase C-terminal domain-like"/>
    <property type="match status" value="1"/>
</dbReference>
<accession>A0ABV4NWJ7</accession>
<dbReference type="InterPro" id="IPR009006">
    <property type="entry name" value="Ala_racemase/Decarboxylase_C"/>
</dbReference>
<dbReference type="Gene3D" id="2.40.37.10">
    <property type="entry name" value="Lyase, Ornithine Decarboxylase, Chain A, domain 1"/>
    <property type="match status" value="1"/>
</dbReference>
<dbReference type="InterPro" id="IPR029066">
    <property type="entry name" value="PLP-binding_barrel"/>
</dbReference>
<comment type="cofactor">
    <cofactor evidence="1">
        <name>pyridoxal 5'-phosphate</name>
        <dbReference type="ChEBI" id="CHEBI:597326"/>
    </cofactor>
</comment>
<keyword evidence="2" id="KW-0663">Pyridoxal phosphate</keyword>
<reference evidence="5 6" key="1">
    <citation type="submission" date="2024-08" db="EMBL/GenBank/DDBJ databases">
        <authorList>
            <person name="Ishaq N."/>
        </authorList>
    </citation>
    <scope>NUCLEOTIDE SEQUENCE [LARGE SCALE GENOMIC DNA]</scope>
    <source>
        <strain evidence="5 6">DSM 18651</strain>
    </source>
</reference>